<dbReference type="STRING" id="1173584.SAMN05444851_2245"/>
<dbReference type="EMBL" id="FOJB01000001">
    <property type="protein sequence ID" value="SEW22151.1"/>
    <property type="molecule type" value="Genomic_DNA"/>
</dbReference>
<dbReference type="OrthoDB" id="9805924at2"/>
<dbReference type="PANTHER" id="PTHR10545">
    <property type="entry name" value="DIAMINE N-ACETYLTRANSFERASE"/>
    <property type="match status" value="1"/>
</dbReference>
<organism evidence="4 5">
    <name type="scientific">Aliiroseovarius sediminilitoris</name>
    <dbReference type="NCBI Taxonomy" id="1173584"/>
    <lineage>
        <taxon>Bacteria</taxon>
        <taxon>Pseudomonadati</taxon>
        <taxon>Pseudomonadota</taxon>
        <taxon>Alphaproteobacteria</taxon>
        <taxon>Rhodobacterales</taxon>
        <taxon>Paracoccaceae</taxon>
        <taxon>Aliiroseovarius</taxon>
    </lineage>
</organism>
<dbReference type="Gene3D" id="3.40.630.30">
    <property type="match status" value="1"/>
</dbReference>
<keyword evidence="1" id="KW-0808">Transferase</keyword>
<feature type="domain" description="N-acetyltransferase" evidence="3">
    <location>
        <begin position="2"/>
        <end position="148"/>
    </location>
</feature>
<dbReference type="InterPro" id="IPR000182">
    <property type="entry name" value="GNAT_dom"/>
</dbReference>
<keyword evidence="4" id="KW-0687">Ribonucleoprotein</keyword>
<keyword evidence="4" id="KW-0689">Ribosomal protein</keyword>
<dbReference type="GO" id="GO:0005840">
    <property type="term" value="C:ribosome"/>
    <property type="evidence" value="ECO:0007669"/>
    <property type="project" value="UniProtKB-KW"/>
</dbReference>
<evidence type="ECO:0000313" key="4">
    <source>
        <dbReference type="EMBL" id="SEW22151.1"/>
    </source>
</evidence>
<reference evidence="4 5" key="1">
    <citation type="submission" date="2016-10" db="EMBL/GenBank/DDBJ databases">
        <authorList>
            <person name="de Groot N.N."/>
        </authorList>
    </citation>
    <scope>NUCLEOTIDE SEQUENCE [LARGE SCALE GENOMIC DNA]</scope>
    <source>
        <strain evidence="4 5">DSM 29439</strain>
    </source>
</reference>
<dbReference type="Pfam" id="PF00583">
    <property type="entry name" value="Acetyltransf_1"/>
    <property type="match status" value="1"/>
</dbReference>
<evidence type="ECO:0000256" key="1">
    <source>
        <dbReference type="ARBA" id="ARBA00022679"/>
    </source>
</evidence>
<dbReference type="InterPro" id="IPR016181">
    <property type="entry name" value="Acyl_CoA_acyltransferase"/>
</dbReference>
<gene>
    <name evidence="4" type="ORF">SAMN05444851_2245</name>
</gene>
<dbReference type="PROSITE" id="PS51186">
    <property type="entry name" value="GNAT"/>
    <property type="match status" value="1"/>
</dbReference>
<dbReference type="Proteomes" id="UP000199650">
    <property type="component" value="Unassembled WGS sequence"/>
</dbReference>
<accession>A0A1I0Q5G2</accession>
<dbReference type="AlphaFoldDB" id="A0A1I0Q5G2"/>
<evidence type="ECO:0000313" key="5">
    <source>
        <dbReference type="Proteomes" id="UP000199650"/>
    </source>
</evidence>
<dbReference type="RefSeq" id="WP_091430635.1">
    <property type="nucleotide sequence ID" value="NZ_FOJB01000001.1"/>
</dbReference>
<sequence>MSSLRLATPEDLDRLMPLVAGFHAQNGIEQDDETRRGALQPLLDGSPHGAIWMIGPRVAPVGYIAVSFGWSIKFGGLDAFLDEIYVRERVRGRGMGGEALASLVRALAEQGVGAMHLEVDADNDRARLLYERIGFQSRDRYHLMTREM</sequence>
<dbReference type="InterPro" id="IPR051016">
    <property type="entry name" value="Diverse_Substrate_AcTransf"/>
</dbReference>
<dbReference type="SUPFAM" id="SSF55729">
    <property type="entry name" value="Acyl-CoA N-acyltransferases (Nat)"/>
    <property type="match status" value="1"/>
</dbReference>
<name>A0A1I0Q5G2_9RHOB</name>
<proteinExistence type="predicted"/>
<dbReference type="CDD" id="cd04301">
    <property type="entry name" value="NAT_SF"/>
    <property type="match status" value="1"/>
</dbReference>
<keyword evidence="5" id="KW-1185">Reference proteome</keyword>
<evidence type="ECO:0000256" key="2">
    <source>
        <dbReference type="ARBA" id="ARBA00023315"/>
    </source>
</evidence>
<dbReference type="PANTHER" id="PTHR10545:SF29">
    <property type="entry name" value="GH14572P-RELATED"/>
    <property type="match status" value="1"/>
</dbReference>
<protein>
    <submittedName>
        <fullName evidence="4">Ribosomal protein S18 acetylase RimI</fullName>
    </submittedName>
</protein>
<keyword evidence="2" id="KW-0012">Acyltransferase</keyword>
<evidence type="ECO:0000259" key="3">
    <source>
        <dbReference type="PROSITE" id="PS51186"/>
    </source>
</evidence>
<dbReference type="GO" id="GO:0008080">
    <property type="term" value="F:N-acetyltransferase activity"/>
    <property type="evidence" value="ECO:0007669"/>
    <property type="project" value="UniProtKB-ARBA"/>
</dbReference>